<dbReference type="Gene3D" id="3.90.1520.10">
    <property type="entry name" value="H-NOX domain"/>
    <property type="match status" value="1"/>
</dbReference>
<sequence>MLGLLVTEFVNMVEARFGAPVADAILFGMDVPAGHDDELLDTYPAAQLQVLFDALSRRVGETPHALLQQLASRLVGHIRIANPDVFARHADLFGQITADGDDVVLRSYEIDESEAEEIELLLGERQQAERLVRGLLDDLARYERRRVPARRYPAAAALMHVRALMR</sequence>
<name>A0A7Y9ULF1_9BURK</name>
<reference evidence="2 3" key="1">
    <citation type="submission" date="2020-07" db="EMBL/GenBank/DDBJ databases">
        <title>Genomic Encyclopedia of Archaeal and Bacterial Type Strains, Phase II (KMG-II): from individual species to whole genera.</title>
        <authorList>
            <person name="Goeker M."/>
        </authorList>
    </citation>
    <scope>NUCLEOTIDE SEQUENCE [LARGE SCALE GENOMIC DNA]</scope>
    <source>
        <strain evidence="2 3">DSM 21226</strain>
    </source>
</reference>
<feature type="domain" description="Heme NO-binding" evidence="1">
    <location>
        <begin position="3"/>
        <end position="87"/>
    </location>
</feature>
<gene>
    <name evidence="2" type="ORF">BDD16_003681</name>
</gene>
<comment type="caution">
    <text evidence="2">The sequence shown here is derived from an EMBL/GenBank/DDBJ whole genome shotgun (WGS) entry which is preliminary data.</text>
</comment>
<dbReference type="GO" id="GO:0020037">
    <property type="term" value="F:heme binding"/>
    <property type="evidence" value="ECO:0007669"/>
    <property type="project" value="InterPro"/>
</dbReference>
<accession>A0A7Y9ULF1</accession>
<dbReference type="Pfam" id="PF07700">
    <property type="entry name" value="HNOB"/>
    <property type="match status" value="1"/>
</dbReference>
<dbReference type="InterPro" id="IPR011644">
    <property type="entry name" value="Heme_NO-bd"/>
</dbReference>
<dbReference type="RefSeq" id="WP_179635304.1">
    <property type="nucleotide sequence ID" value="NZ_JACCFH010000001.1"/>
</dbReference>
<dbReference type="InterPro" id="IPR038158">
    <property type="entry name" value="H-NOX_domain_sf"/>
</dbReference>
<protein>
    <recommendedName>
        <fullName evidence="1">Heme NO-binding domain-containing protein</fullName>
    </recommendedName>
</protein>
<dbReference type="InterPro" id="IPR024096">
    <property type="entry name" value="NO_sig/Golgi_transp_ligand-bd"/>
</dbReference>
<dbReference type="SUPFAM" id="SSF111126">
    <property type="entry name" value="Ligand-binding domain in the NO signalling and Golgi transport"/>
    <property type="match status" value="1"/>
</dbReference>
<evidence type="ECO:0000313" key="2">
    <source>
        <dbReference type="EMBL" id="NYG34695.1"/>
    </source>
</evidence>
<keyword evidence="3" id="KW-1185">Reference proteome</keyword>
<dbReference type="AlphaFoldDB" id="A0A7Y9ULF1"/>
<dbReference type="EMBL" id="JACCFH010000001">
    <property type="protein sequence ID" value="NYG34695.1"/>
    <property type="molecule type" value="Genomic_DNA"/>
</dbReference>
<organism evidence="2 3">
    <name type="scientific">Sphaerotilus montanus</name>
    <dbReference type="NCBI Taxonomy" id="522889"/>
    <lineage>
        <taxon>Bacteria</taxon>
        <taxon>Pseudomonadati</taxon>
        <taxon>Pseudomonadota</taxon>
        <taxon>Betaproteobacteria</taxon>
        <taxon>Burkholderiales</taxon>
        <taxon>Sphaerotilaceae</taxon>
        <taxon>Sphaerotilus</taxon>
    </lineage>
</organism>
<evidence type="ECO:0000313" key="3">
    <source>
        <dbReference type="Proteomes" id="UP000518288"/>
    </source>
</evidence>
<dbReference type="Proteomes" id="UP000518288">
    <property type="component" value="Unassembled WGS sequence"/>
</dbReference>
<proteinExistence type="predicted"/>
<evidence type="ECO:0000259" key="1">
    <source>
        <dbReference type="Pfam" id="PF07700"/>
    </source>
</evidence>